<dbReference type="PANTHER" id="PTHR10996">
    <property type="entry name" value="2-HYDROXYACID DEHYDROGENASE-RELATED"/>
    <property type="match status" value="1"/>
</dbReference>
<evidence type="ECO:0000313" key="4">
    <source>
        <dbReference type="EMBL" id="CAE0434207.1"/>
    </source>
</evidence>
<accession>A0A7S3LKH3</accession>
<dbReference type="Gene3D" id="3.40.50.720">
    <property type="entry name" value="NAD(P)-binding Rossmann-like Domain"/>
    <property type="match status" value="2"/>
</dbReference>
<protein>
    <recommendedName>
        <fullName evidence="3">D-isomer specific 2-hydroxyacid dehydrogenase NAD-binding domain-containing protein</fullName>
    </recommendedName>
</protein>
<dbReference type="GO" id="GO:0051287">
    <property type="term" value="F:NAD binding"/>
    <property type="evidence" value="ECO:0007669"/>
    <property type="project" value="InterPro"/>
</dbReference>
<evidence type="ECO:0000256" key="2">
    <source>
        <dbReference type="ARBA" id="ARBA00023027"/>
    </source>
</evidence>
<dbReference type="InterPro" id="IPR029753">
    <property type="entry name" value="D-isomer_DH_CS"/>
</dbReference>
<dbReference type="PANTHER" id="PTHR10996:SF178">
    <property type="entry name" value="2-HYDROXYACID DEHYDROGENASE YGL185C-RELATED"/>
    <property type="match status" value="1"/>
</dbReference>
<dbReference type="GO" id="GO:0005829">
    <property type="term" value="C:cytosol"/>
    <property type="evidence" value="ECO:0007669"/>
    <property type="project" value="TreeGrafter"/>
</dbReference>
<dbReference type="SUPFAM" id="SSF51735">
    <property type="entry name" value="NAD(P)-binding Rossmann-fold domains"/>
    <property type="match status" value="1"/>
</dbReference>
<organism evidence="4">
    <name type="scientific">Aplanochytrium stocchinoi</name>
    <dbReference type="NCBI Taxonomy" id="215587"/>
    <lineage>
        <taxon>Eukaryota</taxon>
        <taxon>Sar</taxon>
        <taxon>Stramenopiles</taxon>
        <taxon>Bigyra</taxon>
        <taxon>Labyrinthulomycetes</taxon>
        <taxon>Thraustochytrida</taxon>
        <taxon>Thraustochytriidae</taxon>
        <taxon>Aplanochytrium</taxon>
    </lineage>
</organism>
<dbReference type="PROSITE" id="PS00671">
    <property type="entry name" value="D_2_HYDROXYACID_DH_3"/>
    <property type="match status" value="1"/>
</dbReference>
<keyword evidence="1" id="KW-0560">Oxidoreductase</keyword>
<dbReference type="AlphaFoldDB" id="A0A7S3LKH3"/>
<dbReference type="GO" id="GO:0030267">
    <property type="term" value="F:glyoxylate reductase (NADPH) activity"/>
    <property type="evidence" value="ECO:0007669"/>
    <property type="project" value="TreeGrafter"/>
</dbReference>
<name>A0A7S3LKH3_9STRA</name>
<dbReference type="GO" id="GO:0016618">
    <property type="term" value="F:hydroxypyruvate reductase [NAD(P)H] activity"/>
    <property type="evidence" value="ECO:0007669"/>
    <property type="project" value="TreeGrafter"/>
</dbReference>
<dbReference type="InterPro" id="IPR050223">
    <property type="entry name" value="D-isomer_2-hydroxyacid_DH"/>
</dbReference>
<sequence length="199" mass="21114">MILGFGSVGQEIFKRIVGFSPSEIIALKNSQLLPDELEELRGYLGGSSTLTVKTGEQDIEDLLCDVDIVIISSTLTESTRGVVNRSFCTALKPGAVVVNIARGQIVENEAMCEALNSGQVGFFASDVGCTLNGARNPHFSVSEPFPPSDPLALHPNTLFTPHNGGIADVSYHNMGEIVADTAIRISNNEPPAISVNGPF</sequence>
<reference evidence="4" key="1">
    <citation type="submission" date="2021-01" db="EMBL/GenBank/DDBJ databases">
        <authorList>
            <person name="Corre E."/>
            <person name="Pelletier E."/>
            <person name="Niang G."/>
            <person name="Scheremetjew M."/>
            <person name="Finn R."/>
            <person name="Kale V."/>
            <person name="Holt S."/>
            <person name="Cochrane G."/>
            <person name="Meng A."/>
            <person name="Brown T."/>
            <person name="Cohen L."/>
        </authorList>
    </citation>
    <scope>NUCLEOTIDE SEQUENCE</scope>
    <source>
        <strain evidence="4">GSBS06</strain>
    </source>
</reference>
<evidence type="ECO:0000256" key="1">
    <source>
        <dbReference type="ARBA" id="ARBA00023002"/>
    </source>
</evidence>
<dbReference type="InterPro" id="IPR006140">
    <property type="entry name" value="D-isomer_DH_NAD-bd"/>
</dbReference>
<dbReference type="InterPro" id="IPR036291">
    <property type="entry name" value="NAD(P)-bd_dom_sf"/>
</dbReference>
<dbReference type="Pfam" id="PF02826">
    <property type="entry name" value="2-Hacid_dh_C"/>
    <property type="match status" value="1"/>
</dbReference>
<gene>
    <name evidence="4" type="ORF">ASTO00021_LOCUS4511</name>
</gene>
<dbReference type="EMBL" id="HBIN01006195">
    <property type="protein sequence ID" value="CAE0434207.1"/>
    <property type="molecule type" value="Transcribed_RNA"/>
</dbReference>
<keyword evidence="2" id="KW-0520">NAD</keyword>
<proteinExistence type="predicted"/>
<evidence type="ECO:0000259" key="3">
    <source>
        <dbReference type="Pfam" id="PF02826"/>
    </source>
</evidence>
<feature type="domain" description="D-isomer specific 2-hydroxyacid dehydrogenase NAD-binding" evidence="3">
    <location>
        <begin position="2"/>
        <end position="164"/>
    </location>
</feature>